<evidence type="ECO:0000256" key="8">
    <source>
        <dbReference type="ARBA" id="ARBA00023125"/>
    </source>
</evidence>
<dbReference type="SUPFAM" id="SSF48150">
    <property type="entry name" value="DNA-glycosylase"/>
    <property type="match status" value="1"/>
</dbReference>
<dbReference type="Gene3D" id="1.10.1670.10">
    <property type="entry name" value="Helix-hairpin-Helix base-excision DNA repair enzymes (C-terminal)"/>
    <property type="match status" value="1"/>
</dbReference>
<keyword evidence="6" id="KW-0408">Iron</keyword>
<dbReference type="CDD" id="cd00056">
    <property type="entry name" value="ENDO3c"/>
    <property type="match status" value="1"/>
</dbReference>
<dbReference type="GO" id="GO:0051539">
    <property type="term" value="F:4 iron, 4 sulfur cluster binding"/>
    <property type="evidence" value="ECO:0007669"/>
    <property type="project" value="UniProtKB-KW"/>
</dbReference>
<dbReference type="GO" id="GO:0035514">
    <property type="term" value="F:DNA demethylase activity"/>
    <property type="evidence" value="ECO:0007669"/>
    <property type="project" value="InterPro"/>
</dbReference>
<dbReference type="GO" id="GO:0046872">
    <property type="term" value="F:metal ion binding"/>
    <property type="evidence" value="ECO:0007669"/>
    <property type="project" value="UniProtKB-KW"/>
</dbReference>
<feature type="region of interest" description="Disordered" evidence="10">
    <location>
        <begin position="303"/>
        <end position="435"/>
    </location>
</feature>
<dbReference type="GO" id="GO:0003677">
    <property type="term" value="F:DNA binding"/>
    <property type="evidence" value="ECO:0007669"/>
    <property type="project" value="UniProtKB-KW"/>
</dbReference>
<gene>
    <name evidence="12" type="ORF">SLEP1_g5447</name>
</gene>
<dbReference type="Proteomes" id="UP001054252">
    <property type="component" value="Unassembled WGS sequence"/>
</dbReference>
<keyword evidence="5" id="KW-0479">Metal-binding</keyword>
<dbReference type="InterPro" id="IPR028924">
    <property type="entry name" value="Perm-CXXC"/>
</dbReference>
<evidence type="ECO:0000256" key="1">
    <source>
        <dbReference type="ARBA" id="ARBA00001966"/>
    </source>
</evidence>
<comment type="subcellular location">
    <subcellularLocation>
        <location evidence="2">Nucleus</location>
    </subcellularLocation>
</comment>
<keyword evidence="4" id="KW-0004">4Fe-4S</keyword>
<evidence type="ECO:0000259" key="11">
    <source>
        <dbReference type="SMART" id="SM00478"/>
    </source>
</evidence>
<keyword evidence="7" id="KW-0411">Iron-sulfur</keyword>
<sequence length="1981" mass="221772">MDSRINFGEEFAIPEDKELQFMGSLVPITPEKNIPRRSGQIPVPDVHHGSQLTGADWPELAEFPKGYFQDLLNCNGVLPNFNPIGTEGQTGGHYASSSNVVERNRMINNIAESYTHTLYNMGAGRNSNPLTNVAATRNAAAFASATRNAMADGPLTPNLHSQADNWRLSNTGNLALGNQNHSGNNNMVRHDQTHHTSFHLLRNNNSFHQMPMDGFPLPSKPIYNINSPVRAEAGAISGLTTSFPFTPDLPQKLENNLLSALLTSTNESSSHEKERQKDLMTSTVNEVTCDELLQNIVDSSAVISTPTKEKKDSDGGSDQGIDLNKTPQQKPSKRRKYRPKAVVEGKPKRTPKTATPTNTSSKENPSGKRKYVRKKGLKGSAIEQDTIRESDPCAGGAGKRKYVRRKGLTESPTGKEDSAKQSNPGAGGARKRNYMHKNGLKDSVTEEESIKETCAGTGAATKSCRRVLDFETEKMGNGRQGQLGKHQEMQEGRNISDCQTTGFWDAVLSGSGTKSTEQIYQQNGLAADNEQPRTINNHTTSLNKLNPANHIMMLGTFRATASEDPQMGNLNPIARNVNMGFVDSCQESSRSVNSSIEQNIHLKGIGQVETIDRAREVMCQHTPQPVPNNLFYSDEGRSKKEYCHAMEQRKSSTLGPMTTLLCQEIFQTDGCFRNGSILEADCLEAHKRKKTEYGSHMHIHTMPSCSTPVNDGSRQAETRITYNVNAENFSVLRNCGTFDPHLESKDMARRKFGEANQLTGDRHVYSSAPRHTSLRQHIPSELHSGIERMAETNQLIQVHNLAAAENHNHLPPPNPAENPAPQRWVVVDANNVFPIRHGNIFQKQNTEPSLSYRASSATGRLLHEKEGMHDYLLSSAKAKGNDARLYSRQLILIDEMINKIKDLSLNERNNDKEQNALVPYKGDGNIVPYKAFEFTKKRKSRPKVDLDPETNKVWKLLMGKEGNDVEGTDKEKEKWWEEERRVFRGRADSFIARMHLIQGDRRFSKWKGSVVDSVIGVYLTQNVSDHLSSSAFMSLAARFPLKSKCMRTGDGNEAIAMVTECQVCEPNLNTSSTIKWRENPSIHSFNSQISEVTSQSADYRKDSENSGIERASLTDTHSQNLDEEVLSSQGSYDSSVIQVTGGIRSYSGSNSEGEDPTTGCNRKNNNVSTLHQMGNTTLFEEFYNSVNKTTLFHEGLKHGQKQLENGQLNSRLDKMDNLKGFSIFNQAHHFKNQQRQVPDVPLNNYQPHMTSESEVVDLEGFGLYDEECMSSWVSPASRFSKPKQPVENDGKPMVQQDGLPRCQETGPISRLLCEHAMYQQEISQPASHTKSSQPCNNIRGIGNKSFQKESASVRGPLNLNALANSQNSTVSYTAHAQLTVRTSNIVHNMPAMSEQKETQNKLTHSNSGKLTNSTFMRYDKTKSNISKVKRRKIEDEKDNAIDWDSLRRQVQANGSRKERTEDTMDSLDYEAMRQADVNEISRAIKERGMNNMLAERIKEFLNRLVREHGSIDLEWLRDVPPDKAKDYLLSIRGLGLKSVECVRLLTLHHVAFPVDTNVGRIAVRLGWVPLQPLPESLQLHLLELYPVLESIQKYLWPRLCKLDQRTLYELHYQMITFGKVFCTKSKPNCNACPLRGECRHFASAFASARLALPGPEEKSITSSGVPIMAERNPPEVFNPMLPAPAENNTLGARSSHGNCEPIIEEPATPEPVQTEVSLSDIEDAFYEDPDEIPTIRLNVEEFAANLQHYMEENMELQEGDMSKALVALNTEAASIPMPKLKNVSRLRTEHHVYELPDNHPLLQGMDKREPDDPSPYLLAIWTPGETANSTEPPEERCGSQEPGKLCSEKTCFSCNSIREANAQMVRGTLLIPCRTAMRGSFPLNGTYFQVNEVFADHESSLNPIDVPREWIWNLPRRIVYFGTTVSTIFKGLSTEGIQYCFWKGFVCVRGFDQKTRAPRPLIARLHFPASKQAKTRNENKR</sequence>
<protein>
    <recommendedName>
        <fullName evidence="11">HhH-GPD domain-containing protein</fullName>
    </recommendedName>
</protein>
<proteinExistence type="inferred from homology"/>
<comment type="similarity">
    <text evidence="3">Belongs to the DNA glycosylase family. DEMETER subfamily.</text>
</comment>
<dbReference type="Pfam" id="PF15629">
    <property type="entry name" value="Perm-CXXC"/>
    <property type="match status" value="1"/>
</dbReference>
<feature type="domain" description="HhH-GPD" evidence="11">
    <location>
        <begin position="1446"/>
        <end position="1620"/>
    </location>
</feature>
<dbReference type="GO" id="GO:0003906">
    <property type="term" value="F:DNA-(apurinic or apyrimidinic site) endonuclease activity"/>
    <property type="evidence" value="ECO:0007669"/>
    <property type="project" value="UniProtKB-ARBA"/>
</dbReference>
<evidence type="ECO:0000256" key="10">
    <source>
        <dbReference type="SAM" id="MobiDB-lite"/>
    </source>
</evidence>
<dbReference type="EMBL" id="BPVZ01000005">
    <property type="protein sequence ID" value="GKU91591.1"/>
    <property type="molecule type" value="Genomic_DNA"/>
</dbReference>
<dbReference type="GO" id="GO:0005634">
    <property type="term" value="C:nucleus"/>
    <property type="evidence" value="ECO:0007669"/>
    <property type="project" value="UniProtKB-SubCell"/>
</dbReference>
<evidence type="ECO:0000313" key="13">
    <source>
        <dbReference type="Proteomes" id="UP001054252"/>
    </source>
</evidence>
<evidence type="ECO:0000313" key="12">
    <source>
        <dbReference type="EMBL" id="GKU91591.1"/>
    </source>
</evidence>
<dbReference type="Gene3D" id="1.10.340.30">
    <property type="entry name" value="Hypothetical protein, domain 2"/>
    <property type="match status" value="1"/>
</dbReference>
<keyword evidence="13" id="KW-1185">Reference proteome</keyword>
<evidence type="ECO:0000256" key="5">
    <source>
        <dbReference type="ARBA" id="ARBA00022723"/>
    </source>
</evidence>
<organism evidence="12 13">
    <name type="scientific">Rubroshorea leprosula</name>
    <dbReference type="NCBI Taxonomy" id="152421"/>
    <lineage>
        <taxon>Eukaryota</taxon>
        <taxon>Viridiplantae</taxon>
        <taxon>Streptophyta</taxon>
        <taxon>Embryophyta</taxon>
        <taxon>Tracheophyta</taxon>
        <taxon>Spermatophyta</taxon>
        <taxon>Magnoliopsida</taxon>
        <taxon>eudicotyledons</taxon>
        <taxon>Gunneridae</taxon>
        <taxon>Pentapetalae</taxon>
        <taxon>rosids</taxon>
        <taxon>malvids</taxon>
        <taxon>Malvales</taxon>
        <taxon>Dipterocarpaceae</taxon>
        <taxon>Rubroshorea</taxon>
    </lineage>
</organism>
<keyword evidence="8" id="KW-0238">DNA-binding</keyword>
<evidence type="ECO:0000256" key="6">
    <source>
        <dbReference type="ARBA" id="ARBA00023004"/>
    </source>
</evidence>
<dbReference type="PANTHER" id="PTHR46213:SF24">
    <property type="entry name" value="HHH-GPD DOMAIN-CONTAINING PROTEIN"/>
    <property type="match status" value="1"/>
</dbReference>
<feature type="region of interest" description="Disordered" evidence="10">
    <location>
        <begin position="1093"/>
        <end position="1119"/>
    </location>
</feature>
<dbReference type="SMART" id="SM00525">
    <property type="entry name" value="FES"/>
    <property type="match status" value="1"/>
</dbReference>
<dbReference type="SMART" id="SM00478">
    <property type="entry name" value="ENDO3c"/>
    <property type="match status" value="1"/>
</dbReference>
<comment type="caution">
    <text evidence="12">The sequence shown here is derived from an EMBL/GenBank/DDBJ whole genome shotgun (WGS) entry which is preliminary data.</text>
</comment>
<dbReference type="PANTHER" id="PTHR46213">
    <property type="entry name" value="TRANSCRIPTIONAL ACTIVATOR DEMETER"/>
    <property type="match status" value="1"/>
</dbReference>
<feature type="compositionally biased region" description="Basic residues" evidence="10">
    <location>
        <begin position="367"/>
        <end position="377"/>
    </location>
</feature>
<dbReference type="GO" id="GO:0006284">
    <property type="term" value="P:base-excision repair"/>
    <property type="evidence" value="ECO:0007669"/>
    <property type="project" value="InterPro"/>
</dbReference>
<dbReference type="InterPro" id="IPR023170">
    <property type="entry name" value="HhH_base_excis_C"/>
</dbReference>
<dbReference type="InterPro" id="IPR044811">
    <property type="entry name" value="DME/ROS1"/>
</dbReference>
<accession>A0AAV5HZX3</accession>
<dbReference type="InterPro" id="IPR028925">
    <property type="entry name" value="RRM_DME"/>
</dbReference>
<dbReference type="InterPro" id="IPR011257">
    <property type="entry name" value="DNA_glycosylase"/>
</dbReference>
<evidence type="ECO:0000256" key="2">
    <source>
        <dbReference type="ARBA" id="ARBA00004123"/>
    </source>
</evidence>
<evidence type="ECO:0000256" key="7">
    <source>
        <dbReference type="ARBA" id="ARBA00023014"/>
    </source>
</evidence>
<evidence type="ECO:0000256" key="9">
    <source>
        <dbReference type="ARBA" id="ARBA00023242"/>
    </source>
</evidence>
<dbReference type="Pfam" id="PF15628">
    <property type="entry name" value="RRM_DME"/>
    <property type="match status" value="1"/>
</dbReference>
<feature type="region of interest" description="Disordered" evidence="10">
    <location>
        <begin position="1276"/>
        <end position="1301"/>
    </location>
</feature>
<dbReference type="FunFam" id="1.10.1670.10:FF:000004">
    <property type="entry name" value="DNA glycosylase/AP lyase ROS1"/>
    <property type="match status" value="1"/>
</dbReference>
<dbReference type="GO" id="GO:0019104">
    <property type="term" value="F:DNA N-glycosylase activity"/>
    <property type="evidence" value="ECO:0007669"/>
    <property type="project" value="InterPro"/>
</dbReference>
<dbReference type="InterPro" id="IPR003265">
    <property type="entry name" value="HhH-GPD_domain"/>
</dbReference>
<comment type="cofactor">
    <cofactor evidence="1">
        <name>[4Fe-4S] cluster</name>
        <dbReference type="ChEBI" id="CHEBI:49883"/>
    </cofactor>
</comment>
<name>A0AAV5HZX3_9ROSI</name>
<dbReference type="GO" id="GO:0141166">
    <property type="term" value="P:chromosomal 5-methylcytosine DNA demethylation pathway"/>
    <property type="evidence" value="ECO:0007669"/>
    <property type="project" value="InterPro"/>
</dbReference>
<keyword evidence="9" id="KW-0539">Nucleus</keyword>
<reference evidence="12 13" key="1">
    <citation type="journal article" date="2021" name="Commun. Biol.">
        <title>The genome of Shorea leprosula (Dipterocarpaceae) highlights the ecological relevance of drought in aseasonal tropical rainforests.</title>
        <authorList>
            <person name="Ng K.K.S."/>
            <person name="Kobayashi M.J."/>
            <person name="Fawcett J.A."/>
            <person name="Hatakeyama M."/>
            <person name="Paape T."/>
            <person name="Ng C.H."/>
            <person name="Ang C.C."/>
            <person name="Tnah L.H."/>
            <person name="Lee C.T."/>
            <person name="Nishiyama T."/>
            <person name="Sese J."/>
            <person name="O'Brien M.J."/>
            <person name="Copetti D."/>
            <person name="Mohd Noor M.I."/>
            <person name="Ong R.C."/>
            <person name="Putra M."/>
            <person name="Sireger I.Z."/>
            <person name="Indrioko S."/>
            <person name="Kosugi Y."/>
            <person name="Izuno A."/>
            <person name="Isagi Y."/>
            <person name="Lee S.L."/>
            <person name="Shimizu K.K."/>
        </authorList>
    </citation>
    <scope>NUCLEOTIDE SEQUENCE [LARGE SCALE GENOMIC DNA]</scope>
    <source>
        <strain evidence="12">214</strain>
    </source>
</reference>
<evidence type="ECO:0000256" key="4">
    <source>
        <dbReference type="ARBA" id="ARBA00022485"/>
    </source>
</evidence>
<evidence type="ECO:0000256" key="3">
    <source>
        <dbReference type="ARBA" id="ARBA00005646"/>
    </source>
</evidence>
<dbReference type="InterPro" id="IPR003651">
    <property type="entry name" value="Endonuclease3_FeS-loop_motif"/>
</dbReference>